<accession>A0ABX7X5Z0</accession>
<organism evidence="3 4">
    <name type="scientific">Candidatus Thiothrix anitrata</name>
    <dbReference type="NCBI Taxonomy" id="2823902"/>
    <lineage>
        <taxon>Bacteria</taxon>
        <taxon>Pseudomonadati</taxon>
        <taxon>Pseudomonadota</taxon>
        <taxon>Gammaproteobacteria</taxon>
        <taxon>Thiotrichales</taxon>
        <taxon>Thiotrichaceae</taxon>
        <taxon>Thiothrix</taxon>
    </lineage>
</organism>
<feature type="signal peptide" evidence="2">
    <location>
        <begin position="1"/>
        <end position="24"/>
    </location>
</feature>
<protein>
    <submittedName>
        <fullName evidence="3">DUF2796 domain-containing protein</fullName>
    </submittedName>
</protein>
<evidence type="ECO:0000313" key="4">
    <source>
        <dbReference type="Proteomes" id="UP000672027"/>
    </source>
</evidence>
<name>A0ABX7X5Z0_9GAMM</name>
<evidence type="ECO:0000256" key="1">
    <source>
        <dbReference type="SAM" id="MobiDB-lite"/>
    </source>
</evidence>
<proteinExistence type="predicted"/>
<feature type="region of interest" description="Disordered" evidence="1">
    <location>
        <begin position="112"/>
        <end position="135"/>
    </location>
</feature>
<evidence type="ECO:0000313" key="3">
    <source>
        <dbReference type="EMBL" id="QTR51295.1"/>
    </source>
</evidence>
<keyword evidence="4" id="KW-1185">Reference proteome</keyword>
<dbReference type="Pfam" id="PF10986">
    <property type="entry name" value="ZrgA"/>
    <property type="match status" value="1"/>
</dbReference>
<dbReference type="InterPro" id="IPR021253">
    <property type="entry name" value="ZrgA-like"/>
</dbReference>
<gene>
    <name evidence="3" type="ORF">J8380_07040</name>
</gene>
<keyword evidence="2" id="KW-0732">Signal</keyword>
<reference evidence="3 4" key="1">
    <citation type="submission" date="2021-04" db="EMBL/GenBank/DDBJ databases">
        <title>Genomics, taxonomy and metabolism of representatives of sulfur bacteria of the genus Thiothrix: Thiothrix fructosivorans QT, Thiothrix unzii A1T and three new species, Thiothrix subterranea sp. nov., Thiothrix litoralis sp. nov. and 'Candidatus Thiothrix anitrata' sp. nov.</title>
        <authorList>
            <person name="Ravin N.V."/>
            <person name="Smolyakov D."/>
            <person name="Rudenko T.S."/>
            <person name="Mardanov A.V."/>
            <person name="Beletsky A.V."/>
            <person name="Markov N.D."/>
            <person name="Fomenkov A.I."/>
            <person name="Roberts R.J."/>
            <person name="Karnachuk O.V."/>
            <person name="Novikov A."/>
            <person name="Grabovich M.Y."/>
        </authorList>
    </citation>
    <scope>NUCLEOTIDE SEQUENCE [LARGE SCALE GENOMIC DNA]</scope>
    <source>
        <strain evidence="3 4">A52</strain>
    </source>
</reference>
<evidence type="ECO:0000256" key="2">
    <source>
        <dbReference type="SAM" id="SignalP"/>
    </source>
</evidence>
<feature type="chain" id="PRO_5047074066" evidence="2">
    <location>
        <begin position="25"/>
        <end position="198"/>
    </location>
</feature>
<sequence length="198" mass="21419">MKNPRLLVSSFSLLFALSASNLYAEEHVQHGVHEHGVAKLAVAIGTEGVEITLASPAANIVGFEHVPTTDDDKTAVDDAVKKLQAGDELFILNAEAECQLQDTEVLSGLLGDEMPAHDDHKHAQQDDHKHDHATGDAHNDVDVAWSYTCAKPAELKEIAVKLFAAFPNGFQRINAEWVTDKGASAMELTQDTTISLTQ</sequence>
<dbReference type="Proteomes" id="UP000672027">
    <property type="component" value="Chromosome"/>
</dbReference>
<dbReference type="EMBL" id="CP072800">
    <property type="protein sequence ID" value="QTR51295.1"/>
    <property type="molecule type" value="Genomic_DNA"/>
</dbReference>
<feature type="compositionally biased region" description="Basic and acidic residues" evidence="1">
    <location>
        <begin position="114"/>
        <end position="135"/>
    </location>
</feature>
<dbReference type="RefSeq" id="WP_210229584.1">
    <property type="nucleotide sequence ID" value="NZ_CP072800.1"/>
</dbReference>